<dbReference type="Proteomes" id="UP000053766">
    <property type="component" value="Unassembled WGS sequence"/>
</dbReference>
<dbReference type="AlphaFoldDB" id="A0A0D8XYD3"/>
<accession>A0A0D8XYD3</accession>
<reference evidence="1 2" key="1">
    <citation type="submission" date="2013-11" db="EMBL/GenBank/DDBJ databases">
        <title>Draft genome of the bovine lungworm Dictyocaulus viviparus.</title>
        <authorList>
            <person name="Mitreva M."/>
        </authorList>
    </citation>
    <scope>NUCLEOTIDE SEQUENCE [LARGE SCALE GENOMIC DNA]</scope>
    <source>
        <strain evidence="1 2">HannoverDv2000</strain>
    </source>
</reference>
<dbReference type="STRING" id="29172.A0A0D8XYD3"/>
<organism evidence="1 2">
    <name type="scientific">Dictyocaulus viviparus</name>
    <name type="common">Bovine lungworm</name>
    <dbReference type="NCBI Taxonomy" id="29172"/>
    <lineage>
        <taxon>Eukaryota</taxon>
        <taxon>Metazoa</taxon>
        <taxon>Ecdysozoa</taxon>
        <taxon>Nematoda</taxon>
        <taxon>Chromadorea</taxon>
        <taxon>Rhabditida</taxon>
        <taxon>Rhabditina</taxon>
        <taxon>Rhabditomorpha</taxon>
        <taxon>Strongyloidea</taxon>
        <taxon>Metastrongylidae</taxon>
        <taxon>Dictyocaulus</taxon>
    </lineage>
</organism>
<gene>
    <name evidence="1" type="ORF">DICVIV_05032</name>
</gene>
<proteinExistence type="predicted"/>
<name>A0A0D8XYD3_DICVI</name>
<sequence>MMQIISHDLNEVWDDISEFLDQENFRISEFSGMAFSPLETPTFGTFTRTPRIYDEFVQEPPISLAMPPPPPPIIPNATFTNSLVYCRQSSPTITTCRQTSFPNPYNVSTCSLSNNRCSSLPTTSTVSNTTYYATLPIKEESPPSSPEIAYSQFTEATYSRSPLANSLPDLNMPNQRNRKASSVMYYHKSRIITYHDGLEFG</sequence>
<keyword evidence="2" id="KW-1185">Reference proteome</keyword>
<evidence type="ECO:0000313" key="1">
    <source>
        <dbReference type="EMBL" id="KJH48842.1"/>
    </source>
</evidence>
<dbReference type="EMBL" id="KN716254">
    <property type="protein sequence ID" value="KJH48842.1"/>
    <property type="molecule type" value="Genomic_DNA"/>
</dbReference>
<evidence type="ECO:0000313" key="2">
    <source>
        <dbReference type="Proteomes" id="UP000053766"/>
    </source>
</evidence>
<reference evidence="2" key="2">
    <citation type="journal article" date="2016" name="Sci. Rep.">
        <title>Dictyocaulus viviparus genome, variome and transcriptome elucidate lungworm biology and support future intervention.</title>
        <authorList>
            <person name="McNulty S.N."/>
            <person name="Strube C."/>
            <person name="Rosa B.A."/>
            <person name="Martin J.C."/>
            <person name="Tyagi R."/>
            <person name="Choi Y.J."/>
            <person name="Wang Q."/>
            <person name="Hallsworth Pepin K."/>
            <person name="Zhang X."/>
            <person name="Ozersky P."/>
            <person name="Wilson R.K."/>
            <person name="Sternberg P.W."/>
            <person name="Gasser R.B."/>
            <person name="Mitreva M."/>
        </authorList>
    </citation>
    <scope>NUCLEOTIDE SEQUENCE [LARGE SCALE GENOMIC DNA]</scope>
    <source>
        <strain evidence="2">HannoverDv2000</strain>
    </source>
</reference>
<protein>
    <submittedName>
        <fullName evidence="1">Uncharacterized protein</fullName>
    </submittedName>
</protein>
<dbReference type="OrthoDB" id="4748970at2759"/>